<sequence length="256" mass="27630">MSTPAVVLTPIASIDGRITPGAGGPLLAAGVSKRWESLWARDTVDLVQQRSDYLVDRFSPRVTLEGADSFITSSAPTRPSKVDGSWPRPPAQCLRGEAESLLAVTDSRGRVEWTHQQKGRTELVVLIAESTPIDYVRALYDREISYLTIGRSQVDLRRAVRELAALTGTTTIIGAGGGHLNGALCRAGLVSELHLITFPSVVGVVGSTSFLEGAEQPIGTVTRLGEIHGSHGSTWTQYAMTRPYSKRHLNVTHVLH</sequence>
<dbReference type="Gene3D" id="3.40.430.10">
    <property type="entry name" value="Dihydrofolate Reductase, subunit A"/>
    <property type="match status" value="1"/>
</dbReference>
<dbReference type="Pfam" id="PF01872">
    <property type="entry name" value="RibD_C"/>
    <property type="match status" value="1"/>
</dbReference>
<dbReference type="Proteomes" id="UP000216300">
    <property type="component" value="Unassembled WGS sequence"/>
</dbReference>
<dbReference type="RefSeq" id="WP_094455027.1">
    <property type="nucleotide sequence ID" value="NZ_NMVJ01000009.1"/>
</dbReference>
<reference evidence="2 3" key="1">
    <citation type="submission" date="2017-07" db="EMBL/GenBank/DDBJ databases">
        <title>Draft whole genome sequences of clinical Proprionibacteriaceae strains.</title>
        <authorList>
            <person name="Bernier A.-M."/>
            <person name="Bernard K."/>
            <person name="Domingo M.-C."/>
        </authorList>
    </citation>
    <scope>NUCLEOTIDE SEQUENCE [LARGE SCALE GENOMIC DNA]</scope>
    <source>
        <strain evidence="2 3">NML 150081</strain>
    </source>
</reference>
<evidence type="ECO:0000313" key="2">
    <source>
        <dbReference type="EMBL" id="OYN89353.1"/>
    </source>
</evidence>
<gene>
    <name evidence="2" type="ORF">CGZ91_10640</name>
</gene>
<dbReference type="OrthoDB" id="9800865at2"/>
<name>A0A255EMK4_9ACTN</name>
<comment type="caution">
    <text evidence="2">The sequence shown here is derived from an EMBL/GenBank/DDBJ whole genome shotgun (WGS) entry which is preliminary data.</text>
</comment>
<feature type="domain" description="Bacterial bifunctional deaminase-reductase C-terminal" evidence="1">
    <location>
        <begin position="4"/>
        <end position="213"/>
    </location>
</feature>
<evidence type="ECO:0000313" key="3">
    <source>
        <dbReference type="Proteomes" id="UP000216300"/>
    </source>
</evidence>
<dbReference type="EMBL" id="NMVJ01000009">
    <property type="protein sequence ID" value="OYN89353.1"/>
    <property type="molecule type" value="Genomic_DNA"/>
</dbReference>
<dbReference type="InterPro" id="IPR002734">
    <property type="entry name" value="RibDG_C"/>
</dbReference>
<organism evidence="2 3">
    <name type="scientific">Parenemella sanctibonifatiensis</name>
    <dbReference type="NCBI Taxonomy" id="2016505"/>
    <lineage>
        <taxon>Bacteria</taxon>
        <taxon>Bacillati</taxon>
        <taxon>Actinomycetota</taxon>
        <taxon>Actinomycetes</taxon>
        <taxon>Propionibacteriales</taxon>
        <taxon>Propionibacteriaceae</taxon>
        <taxon>Parenemella</taxon>
    </lineage>
</organism>
<proteinExistence type="predicted"/>
<evidence type="ECO:0000259" key="1">
    <source>
        <dbReference type="Pfam" id="PF01872"/>
    </source>
</evidence>
<keyword evidence="3" id="KW-1185">Reference proteome</keyword>
<dbReference type="InterPro" id="IPR024072">
    <property type="entry name" value="DHFR-like_dom_sf"/>
</dbReference>
<dbReference type="AlphaFoldDB" id="A0A255EMK4"/>
<protein>
    <recommendedName>
        <fullName evidence="1">Bacterial bifunctional deaminase-reductase C-terminal domain-containing protein</fullName>
    </recommendedName>
</protein>
<accession>A0A255EMK4</accession>
<dbReference type="GO" id="GO:0008703">
    <property type="term" value="F:5-amino-6-(5-phosphoribosylamino)uracil reductase activity"/>
    <property type="evidence" value="ECO:0007669"/>
    <property type="project" value="InterPro"/>
</dbReference>
<dbReference type="SUPFAM" id="SSF53597">
    <property type="entry name" value="Dihydrofolate reductase-like"/>
    <property type="match status" value="1"/>
</dbReference>
<dbReference type="GO" id="GO:0009231">
    <property type="term" value="P:riboflavin biosynthetic process"/>
    <property type="evidence" value="ECO:0007669"/>
    <property type="project" value="InterPro"/>
</dbReference>